<organism evidence="2 3">
    <name type="scientific">Nocardia terpenica</name>
    <dbReference type="NCBI Taxonomy" id="455432"/>
    <lineage>
        <taxon>Bacteria</taxon>
        <taxon>Bacillati</taxon>
        <taxon>Actinomycetota</taxon>
        <taxon>Actinomycetes</taxon>
        <taxon>Mycobacteriales</taxon>
        <taxon>Nocardiaceae</taxon>
        <taxon>Nocardia</taxon>
    </lineage>
</organism>
<dbReference type="AlphaFoldDB" id="A0A164K6L7"/>
<evidence type="ECO:0000259" key="1">
    <source>
        <dbReference type="PROSITE" id="PS50006"/>
    </source>
</evidence>
<name>A0A164K6L7_9NOCA</name>
<evidence type="ECO:0000313" key="3">
    <source>
        <dbReference type="Proteomes" id="UP000076512"/>
    </source>
</evidence>
<keyword evidence="3" id="KW-1185">Reference proteome</keyword>
<reference evidence="2 3" key="1">
    <citation type="submission" date="2016-04" db="EMBL/GenBank/DDBJ databases">
        <authorList>
            <person name="Evans L.H."/>
            <person name="Alamgir A."/>
            <person name="Owens N."/>
            <person name="Weber N.D."/>
            <person name="Virtaneva K."/>
            <person name="Barbian K."/>
            <person name="Babar A."/>
            <person name="Rosenke K."/>
        </authorList>
    </citation>
    <scope>NUCLEOTIDE SEQUENCE [LARGE SCALE GENOMIC DNA]</scope>
    <source>
        <strain evidence="2 3">IFM 0406</strain>
    </source>
</reference>
<comment type="caution">
    <text evidence="2">The sequence shown here is derived from an EMBL/GenBank/DDBJ whole genome shotgun (WGS) entry which is preliminary data.</text>
</comment>
<dbReference type="PROSITE" id="PS50006">
    <property type="entry name" value="FHA_DOMAIN"/>
    <property type="match status" value="1"/>
</dbReference>
<evidence type="ECO:0000313" key="2">
    <source>
        <dbReference type="EMBL" id="KZM71089.1"/>
    </source>
</evidence>
<dbReference type="InterPro" id="IPR000253">
    <property type="entry name" value="FHA_dom"/>
</dbReference>
<feature type="domain" description="FHA" evidence="1">
    <location>
        <begin position="78"/>
        <end position="145"/>
    </location>
</feature>
<gene>
    <name evidence="2" type="ORF">AWN90_42005</name>
</gene>
<sequence length="195" mass="21368">MAEVSVVLEWFRRSERDEVAVSGDYTATVTSRLGGGNPRGQFWVVSAAADVVFGRGYESSFAAAESAVQAAITTDRAVLAGRGSRTRCDVALDRAGAAYARWIMALRSRTESWDHAEMFDHFEAKKTAVEHMCRVNGESIDAATDAELADLGMQRIPWRPTDLTDYQRAWIDQHIAERAVESLVQQALRSAAGGV</sequence>
<dbReference type="EMBL" id="LWGR01000013">
    <property type="protein sequence ID" value="KZM71089.1"/>
    <property type="molecule type" value="Genomic_DNA"/>
</dbReference>
<dbReference type="Proteomes" id="UP000076512">
    <property type="component" value="Unassembled WGS sequence"/>
</dbReference>
<protein>
    <recommendedName>
        <fullName evidence="1">FHA domain-containing protein</fullName>
    </recommendedName>
</protein>
<proteinExistence type="predicted"/>
<dbReference type="RefSeq" id="WP_067595259.1">
    <property type="nucleotide sequence ID" value="NZ_JABMCZ010000003.1"/>
</dbReference>
<accession>A0A164K6L7</accession>